<evidence type="ECO:0000313" key="2">
    <source>
        <dbReference type="Proteomes" id="UP001199916"/>
    </source>
</evidence>
<protein>
    <recommendedName>
        <fullName evidence="3">DUF1292 domain-containing protein</fullName>
    </recommendedName>
</protein>
<reference evidence="1 2" key="1">
    <citation type="submission" date="2021-11" db="EMBL/GenBank/DDBJ databases">
        <title>Draft genome sequence of Paenibacillus profundus YoMME, a new Gram-positive bacteria with exoelectrogenic properties.</title>
        <authorList>
            <person name="Hubenova Y."/>
            <person name="Hubenova E."/>
            <person name="Manasiev Y."/>
            <person name="Peykov S."/>
            <person name="Mitov M."/>
        </authorList>
    </citation>
    <scope>NUCLEOTIDE SEQUENCE [LARGE SCALE GENOMIC DNA]</scope>
    <source>
        <strain evidence="1 2">YoMME</strain>
    </source>
</reference>
<dbReference type="EMBL" id="JAJNBZ010000015">
    <property type="protein sequence ID" value="MCE5171152.1"/>
    <property type="molecule type" value="Genomic_DNA"/>
</dbReference>
<accession>A0ABS8YHU9</accession>
<keyword evidence="2" id="KW-1185">Reference proteome</keyword>
<dbReference type="Proteomes" id="UP001199916">
    <property type="component" value="Unassembled WGS sequence"/>
</dbReference>
<gene>
    <name evidence="1" type="ORF">LQV63_17765</name>
</gene>
<evidence type="ECO:0008006" key="3">
    <source>
        <dbReference type="Google" id="ProtNLM"/>
    </source>
</evidence>
<sequence length="99" mass="11339">MTITSEGSGMQFNIVKANMSQREDGTYAGQVVFTHDRFSSTYEITFFSKKGKEWDYSLNFTEQSGNEEEMLAMDELLEEDDDLFEQLLAAAKQQMNQNA</sequence>
<proteinExistence type="predicted"/>
<evidence type="ECO:0000313" key="1">
    <source>
        <dbReference type="EMBL" id="MCE5171152.1"/>
    </source>
</evidence>
<name>A0ABS8YHU9_9BACL</name>
<comment type="caution">
    <text evidence="1">The sequence shown here is derived from an EMBL/GenBank/DDBJ whole genome shotgun (WGS) entry which is preliminary data.</text>
</comment>
<organism evidence="1 2">
    <name type="scientific">Paenibacillus profundus</name>
    <dbReference type="NCBI Taxonomy" id="1173085"/>
    <lineage>
        <taxon>Bacteria</taxon>
        <taxon>Bacillati</taxon>
        <taxon>Bacillota</taxon>
        <taxon>Bacilli</taxon>
        <taxon>Bacillales</taxon>
        <taxon>Paenibacillaceae</taxon>
        <taxon>Paenibacillus</taxon>
    </lineage>
</organism>